<dbReference type="Gene3D" id="2.180.10.10">
    <property type="entry name" value="RHS repeat-associated core"/>
    <property type="match status" value="1"/>
</dbReference>
<dbReference type="NCBIfam" id="TIGR03696">
    <property type="entry name" value="Rhs_assc_core"/>
    <property type="match status" value="1"/>
</dbReference>
<dbReference type="Proteomes" id="UP001224622">
    <property type="component" value="Unassembled WGS sequence"/>
</dbReference>
<feature type="domain" description="RHS protein conserved region" evidence="2">
    <location>
        <begin position="5"/>
        <end position="41"/>
    </location>
</feature>
<dbReference type="InterPro" id="IPR001826">
    <property type="entry name" value="RHS"/>
</dbReference>
<sequence length="247" mass="27707">MPGFYWYQNDHLGTPHSLTDSQGNTVWRGQHSAYGQLTEEWTPPDAQDEHPQPKVNNPLRFQGQYEDAESGLYYNLNRYYDPGVGRYLTADPSKLAGGLNAYSYVDGNPVGWVDPLGLKGLPGFDSKSAGEINSDSIIKSPISQPTLPETKHRAKNTEEMTNELANEINKNSIYFSTIDKMGHIDLRGRTHFDKLTKTDIPTPHVQVSPKVKTPDGRFFPLKKKEEVYSATKADIRLARKLAKNKGV</sequence>
<dbReference type="AlphaFoldDB" id="A0AAJ2DCK3"/>
<evidence type="ECO:0000256" key="1">
    <source>
        <dbReference type="ARBA" id="ARBA00009455"/>
    </source>
</evidence>
<accession>A0AAJ2DCK3</accession>
<evidence type="ECO:0000259" key="2">
    <source>
        <dbReference type="Pfam" id="PF03527"/>
    </source>
</evidence>
<organism evidence="3 4">
    <name type="scientific">Serratia fonticola</name>
    <dbReference type="NCBI Taxonomy" id="47917"/>
    <lineage>
        <taxon>Bacteria</taxon>
        <taxon>Pseudomonadati</taxon>
        <taxon>Pseudomonadota</taxon>
        <taxon>Gammaproteobacteria</taxon>
        <taxon>Enterobacterales</taxon>
        <taxon>Yersiniaceae</taxon>
        <taxon>Serratia</taxon>
    </lineage>
</organism>
<evidence type="ECO:0000313" key="4">
    <source>
        <dbReference type="Proteomes" id="UP001224622"/>
    </source>
</evidence>
<protein>
    <submittedName>
        <fullName evidence="3">RHS repeat-associated core domain-containing protein</fullName>
    </submittedName>
</protein>
<proteinExistence type="inferred from homology"/>
<dbReference type="PANTHER" id="PTHR32305">
    <property type="match status" value="1"/>
</dbReference>
<dbReference type="EMBL" id="JAVIGA010000012">
    <property type="protein sequence ID" value="MDQ9127420.1"/>
    <property type="molecule type" value="Genomic_DNA"/>
</dbReference>
<comment type="caution">
    <text evidence="3">The sequence shown here is derived from an EMBL/GenBank/DDBJ whole genome shotgun (WGS) entry which is preliminary data.</text>
</comment>
<dbReference type="InterPro" id="IPR050708">
    <property type="entry name" value="T6SS_VgrG/RHS"/>
</dbReference>
<dbReference type="InterPro" id="IPR022385">
    <property type="entry name" value="Rhs_assc_core"/>
</dbReference>
<gene>
    <name evidence="3" type="ORF">RDT67_13370</name>
</gene>
<reference evidence="3" key="1">
    <citation type="submission" date="2023-08" db="EMBL/GenBank/DDBJ databases">
        <title>The Comparative Genomic Analysis of Yersiniaceae from Polar Regions.</title>
        <authorList>
            <person name="Goncharov A."/>
            <person name="Aslanov B."/>
            <person name="Kolodzhieva V."/>
            <person name="Azarov D."/>
            <person name="Mochov A."/>
            <person name="Lebedeva E."/>
        </authorList>
    </citation>
    <scope>NUCLEOTIDE SEQUENCE</scope>
    <source>
        <strain evidence="3">Vf</strain>
    </source>
</reference>
<dbReference type="RefSeq" id="WP_309047624.1">
    <property type="nucleotide sequence ID" value="NZ_JAVIGA010000012.1"/>
</dbReference>
<dbReference type="PANTHER" id="PTHR32305:SF15">
    <property type="entry name" value="PROTEIN RHSA-RELATED"/>
    <property type="match status" value="1"/>
</dbReference>
<name>A0AAJ2DCK3_SERFO</name>
<evidence type="ECO:0000313" key="3">
    <source>
        <dbReference type="EMBL" id="MDQ9127420.1"/>
    </source>
</evidence>
<comment type="similarity">
    <text evidence="1">Belongs to the RHS family.</text>
</comment>
<dbReference type="Pfam" id="PF03527">
    <property type="entry name" value="RHS"/>
    <property type="match status" value="1"/>
</dbReference>